<dbReference type="Gene3D" id="1.20.1530.20">
    <property type="match status" value="1"/>
</dbReference>
<dbReference type="GO" id="GO:1902600">
    <property type="term" value="P:proton transmembrane transport"/>
    <property type="evidence" value="ECO:0007669"/>
    <property type="project" value="InterPro"/>
</dbReference>
<keyword evidence="5 7" id="KW-1133">Transmembrane helix</keyword>
<evidence type="ECO:0000256" key="3">
    <source>
        <dbReference type="ARBA" id="ARBA00022448"/>
    </source>
</evidence>
<feature type="transmembrane region" description="Helical" evidence="7">
    <location>
        <begin position="275"/>
        <end position="298"/>
    </location>
</feature>
<sequence length="523" mass="58235">MESQLTLITLTLVIATIFGVALSRFRISPIPAYLIAGLLGKSFGLDYSSDLFNFLSTLAINLVSFNVGISLDIRELKNILSKATIIAITEYIVGFTIISIISLIIGLPFYDTFILTIISVTTSTTITYKLIQNKIDDKQSGLILAVLSLEDVITFIALGVILSSNSNIVEIIPTSLASLGLGYLVSRTIINRSINTSEESVIISSIASVLSFSLLGQIFDIPSTLANFLLGLGASYALKDTKKVSRILSPLIDFSLIFFFFSAGSYLNLSLSSLYVLVPISLIMTLVKYLSFSTSYWLTGSNFLVAFRSGIYMTSLSELGIIVALNAFQQGIITSLVYNLSAFLVMMSSTITSITVPRERRIIGLISKTYEKLRIDRIDGALQRITRVVKLNRNTTSNFILRFILIGLITIFSASYLLIFLVSFARFFIYIAPLISVLVPFLLALLVIEETRRLSNLGQKRINEIILWIIYVFITINFEIFIVRIISELNYYVIYLGILVSIIVIVIMYQRLNTFIKELDKSL</sequence>
<name>A0A0U3HC48_9CREN</name>
<keyword evidence="10" id="KW-0418">Kinase</keyword>
<evidence type="ECO:0000256" key="6">
    <source>
        <dbReference type="ARBA" id="ARBA00023136"/>
    </source>
</evidence>
<evidence type="ECO:0000256" key="1">
    <source>
        <dbReference type="ARBA" id="ARBA00004141"/>
    </source>
</evidence>
<dbReference type="Proteomes" id="UP000060043">
    <property type="component" value="Chromosome"/>
</dbReference>
<feature type="transmembrane region" description="Helical" evidence="7">
    <location>
        <begin position="51"/>
        <end position="71"/>
    </location>
</feature>
<dbReference type="InterPro" id="IPR006153">
    <property type="entry name" value="Cation/H_exchanger_TM"/>
</dbReference>
<feature type="transmembrane region" description="Helical" evidence="7">
    <location>
        <begin position="310"/>
        <end position="329"/>
    </location>
</feature>
<feature type="transmembrane region" description="Helical" evidence="7">
    <location>
        <begin position="335"/>
        <end position="356"/>
    </location>
</feature>
<dbReference type="GeneID" id="14550649"/>
<dbReference type="InterPro" id="IPR038770">
    <property type="entry name" value="Na+/solute_symporter_sf"/>
</dbReference>
<reference evidence="11 12" key="1">
    <citation type="submission" date="2015-12" db="EMBL/GenBank/DDBJ databases">
        <title>A stable core within a dynamic pangenome in Sulfolobus acidocaldarius.</title>
        <authorList>
            <person name="Anderson R."/>
            <person name="Kouris A."/>
            <person name="Seward C."/>
            <person name="Campbell K."/>
            <person name="Whitaker R."/>
        </authorList>
    </citation>
    <scope>NUCLEOTIDE SEQUENCE [LARGE SCALE GENOMIC DNA]</scope>
    <source>
        <strain evidence="9 12">GG12-C01-09</strain>
        <strain evidence="10 11">NG05B_CO5_07</strain>
    </source>
</reference>
<feature type="transmembrane region" description="Helical" evidence="7">
    <location>
        <begin position="113"/>
        <end position="131"/>
    </location>
</feature>
<feature type="transmembrane region" description="Helical" evidence="7">
    <location>
        <begin position="468"/>
        <end position="486"/>
    </location>
</feature>
<dbReference type="EMBL" id="CP013694">
    <property type="protein sequence ID" value="ALU29486.1"/>
    <property type="molecule type" value="Genomic_DNA"/>
</dbReference>
<keyword evidence="4 7" id="KW-0812">Transmembrane</keyword>
<accession>A0A0U3HC48</accession>
<evidence type="ECO:0000256" key="7">
    <source>
        <dbReference type="SAM" id="Phobius"/>
    </source>
</evidence>
<proteinExistence type="inferred from homology"/>
<keyword evidence="3" id="KW-0813">Transport</keyword>
<dbReference type="GO" id="GO:0015297">
    <property type="term" value="F:antiporter activity"/>
    <property type="evidence" value="ECO:0007669"/>
    <property type="project" value="InterPro"/>
</dbReference>
<evidence type="ECO:0000313" key="12">
    <source>
        <dbReference type="Proteomes" id="UP000065473"/>
    </source>
</evidence>
<organism evidence="10 11">
    <name type="scientific">Sulfolobus acidocaldarius</name>
    <dbReference type="NCBI Taxonomy" id="2285"/>
    <lineage>
        <taxon>Archaea</taxon>
        <taxon>Thermoproteota</taxon>
        <taxon>Thermoprotei</taxon>
        <taxon>Sulfolobales</taxon>
        <taxon>Sulfolobaceae</taxon>
        <taxon>Sulfolobus</taxon>
    </lineage>
</organism>
<dbReference type="PaxDb" id="1435377-SUSAZ_00575"/>
<evidence type="ECO:0000313" key="9">
    <source>
        <dbReference type="EMBL" id="ALU29486.1"/>
    </source>
</evidence>
<feature type="transmembrane region" description="Helical" evidence="7">
    <location>
        <begin position="168"/>
        <end position="185"/>
    </location>
</feature>
<evidence type="ECO:0000313" key="10">
    <source>
        <dbReference type="EMBL" id="ALU32215.1"/>
    </source>
</evidence>
<keyword evidence="10" id="KW-0808">Transferase</keyword>
<protein>
    <submittedName>
        <fullName evidence="10">Histidine kinase</fullName>
    </submittedName>
</protein>
<feature type="transmembrane region" description="Helical" evidence="7">
    <location>
        <begin position="250"/>
        <end position="269"/>
    </location>
</feature>
<evidence type="ECO:0000256" key="2">
    <source>
        <dbReference type="ARBA" id="ARBA00005551"/>
    </source>
</evidence>
<dbReference type="GO" id="GO:0016020">
    <property type="term" value="C:membrane"/>
    <property type="evidence" value="ECO:0007669"/>
    <property type="project" value="UniProtKB-SubCell"/>
</dbReference>
<evidence type="ECO:0000256" key="5">
    <source>
        <dbReference type="ARBA" id="ARBA00022989"/>
    </source>
</evidence>
<keyword evidence="6 7" id="KW-0472">Membrane</keyword>
<dbReference type="Pfam" id="PF00999">
    <property type="entry name" value="Na_H_Exchanger"/>
    <property type="match status" value="1"/>
</dbReference>
<dbReference type="PANTHER" id="PTHR42751">
    <property type="entry name" value="SODIUM/HYDROGEN EXCHANGER FAMILY/TRKA DOMAIN PROTEIN"/>
    <property type="match status" value="1"/>
</dbReference>
<dbReference type="Proteomes" id="UP000065473">
    <property type="component" value="Chromosome"/>
</dbReference>
<evidence type="ECO:0000313" key="11">
    <source>
        <dbReference type="Proteomes" id="UP000060043"/>
    </source>
</evidence>
<feature type="transmembrane region" description="Helical" evidence="7">
    <location>
        <begin position="427"/>
        <end position="448"/>
    </location>
</feature>
<feature type="transmembrane region" description="Helical" evidence="7">
    <location>
        <begin position="492"/>
        <end position="509"/>
    </location>
</feature>
<comment type="subcellular location">
    <subcellularLocation>
        <location evidence="1">Membrane</location>
        <topology evidence="1">Multi-pass membrane protein</topology>
    </subcellularLocation>
</comment>
<feature type="domain" description="Cation/H+ exchanger transmembrane" evidence="8">
    <location>
        <begin position="13"/>
        <end position="357"/>
    </location>
</feature>
<dbReference type="GO" id="GO:0016301">
    <property type="term" value="F:kinase activity"/>
    <property type="evidence" value="ECO:0007669"/>
    <property type="project" value="UniProtKB-KW"/>
</dbReference>
<dbReference type="PANTHER" id="PTHR42751:SF3">
    <property type="entry name" value="SODIUM_GLUTAMATE SYMPORTER"/>
    <property type="match status" value="1"/>
</dbReference>
<dbReference type="EMBL" id="CP013695">
    <property type="protein sequence ID" value="ALU32215.1"/>
    <property type="molecule type" value="Genomic_DNA"/>
</dbReference>
<feature type="transmembrane region" description="Helical" evidence="7">
    <location>
        <begin position="399"/>
        <end position="421"/>
    </location>
</feature>
<dbReference type="OrthoDB" id="43520at2157"/>
<dbReference type="AlphaFoldDB" id="A0A0U3HC48"/>
<comment type="similarity">
    <text evidence="2">Belongs to the monovalent cation:proton antiporter 2 (CPA2) transporter (TC 2.A.37) family.</text>
</comment>
<feature type="transmembrane region" description="Helical" evidence="7">
    <location>
        <begin position="143"/>
        <end position="162"/>
    </location>
</feature>
<gene>
    <name evidence="9" type="ORF">ATY89_05680</name>
    <name evidence="10" type="ORF">ATZ20_08705</name>
</gene>
<feature type="transmembrane region" description="Helical" evidence="7">
    <location>
        <begin position="83"/>
        <end position="107"/>
    </location>
</feature>
<dbReference type="RefSeq" id="WP_011277044.1">
    <property type="nucleotide sequence ID" value="NZ_BHWZ01000001.1"/>
</dbReference>
<dbReference type="OMA" id="FIFYICN"/>
<evidence type="ECO:0000259" key="8">
    <source>
        <dbReference type="Pfam" id="PF00999"/>
    </source>
</evidence>
<evidence type="ECO:0000256" key="4">
    <source>
        <dbReference type="ARBA" id="ARBA00022692"/>
    </source>
</evidence>